<gene>
    <name evidence="1" type="ORF">LCGC14_1748150</name>
</gene>
<dbReference type="EMBL" id="LAZR01016085">
    <property type="protein sequence ID" value="KKM06032.1"/>
    <property type="molecule type" value="Genomic_DNA"/>
</dbReference>
<protein>
    <submittedName>
        <fullName evidence="1">Uncharacterized protein</fullName>
    </submittedName>
</protein>
<reference evidence="1" key="1">
    <citation type="journal article" date="2015" name="Nature">
        <title>Complex archaea that bridge the gap between prokaryotes and eukaryotes.</title>
        <authorList>
            <person name="Spang A."/>
            <person name="Saw J.H."/>
            <person name="Jorgensen S.L."/>
            <person name="Zaremba-Niedzwiedzka K."/>
            <person name="Martijn J."/>
            <person name="Lind A.E."/>
            <person name="van Eijk R."/>
            <person name="Schleper C."/>
            <person name="Guy L."/>
            <person name="Ettema T.J."/>
        </authorList>
    </citation>
    <scope>NUCLEOTIDE SEQUENCE</scope>
</reference>
<proteinExistence type="predicted"/>
<sequence>MNKKWKDQRETYCKCNGHIWILRSDKIISQFTQELWIIWVKMQHDRLKKGEI</sequence>
<evidence type="ECO:0000313" key="1">
    <source>
        <dbReference type="EMBL" id="KKM06032.1"/>
    </source>
</evidence>
<accession>A0A0F9HS28</accession>
<dbReference type="AlphaFoldDB" id="A0A0F9HS28"/>
<name>A0A0F9HS28_9ZZZZ</name>
<organism evidence="1">
    <name type="scientific">marine sediment metagenome</name>
    <dbReference type="NCBI Taxonomy" id="412755"/>
    <lineage>
        <taxon>unclassified sequences</taxon>
        <taxon>metagenomes</taxon>
        <taxon>ecological metagenomes</taxon>
    </lineage>
</organism>
<comment type="caution">
    <text evidence="1">The sequence shown here is derived from an EMBL/GenBank/DDBJ whole genome shotgun (WGS) entry which is preliminary data.</text>
</comment>